<evidence type="ECO:0000256" key="4">
    <source>
        <dbReference type="ARBA" id="ARBA00022448"/>
    </source>
</evidence>
<evidence type="ECO:0000256" key="11">
    <source>
        <dbReference type="RuleBase" id="RU003923"/>
    </source>
</evidence>
<comment type="similarity">
    <text evidence="3 11">Belongs to the GSP F family.</text>
</comment>
<proteinExistence type="inferred from homology"/>
<evidence type="ECO:0000313" key="15">
    <source>
        <dbReference type="Proteomes" id="UP000317243"/>
    </source>
</evidence>
<sequence length="418" mass="45628">MGRAIFVSLFPDLSPAMPEFQYTAREMSGQQVEGVLTAATEKEALASLVSQQLFPIRVGLADSSKKAAKQVGRRVPPKYLSIFYSQLADLLKSGVPLLRSLELLSKQSTHPALKVVLSEVRDNVAEGNRLYDSMKAHPKAFSPLMVSMVRAGEEGGFLEDVLKRIAAFTDHQEELKGRVIGAMVYPIFLLGVGGMVVTVMMVWLVPKFEPIFENMAQRGELPWATTTLLAISGWTQRYWAIALIGTIVGGIFLGQWLKSENGRRQVDQFRLKAIGLGGIVRSLAIARFCRVLGTLLHNGVPVLTSMNISKDATGNVVLSEAIESAADNISEGKSLARPLGASGHFPEQIVEMIAVGEEANNLENVLIDISDNLERQTGRQIEMLVRLLEPVLLLFLAVIVLFVVVALLLPILQSSSIV</sequence>
<evidence type="ECO:0000256" key="8">
    <source>
        <dbReference type="ARBA" id="ARBA00022989"/>
    </source>
</evidence>
<keyword evidence="15" id="KW-1185">Reference proteome</keyword>
<comment type="subcellular location">
    <subcellularLocation>
        <location evidence="2">Cell inner membrane</location>
        <topology evidence="2">Multi-pass membrane protein</topology>
    </subcellularLocation>
    <subcellularLocation>
        <location evidence="11">Cell membrane</location>
        <topology evidence="11">Multi-pass membrane protein</topology>
    </subcellularLocation>
</comment>
<dbReference type="AlphaFoldDB" id="A0A5C5WIN1"/>
<keyword evidence="8 12" id="KW-1133">Transmembrane helix</keyword>
<keyword evidence="5" id="KW-1003">Cell membrane</keyword>
<name>A0A5C5WIN1_9PLAN</name>
<evidence type="ECO:0000256" key="10">
    <source>
        <dbReference type="ARBA" id="ARBA00030750"/>
    </source>
</evidence>
<comment type="function">
    <text evidence="1">Component of the type II secretion system inner membrane complex required for the energy-dependent secretion of extracellular factors such as proteases and toxins from the periplasm.</text>
</comment>
<evidence type="ECO:0000256" key="9">
    <source>
        <dbReference type="ARBA" id="ARBA00023136"/>
    </source>
</evidence>
<evidence type="ECO:0000256" key="6">
    <source>
        <dbReference type="ARBA" id="ARBA00022519"/>
    </source>
</evidence>
<dbReference type="InterPro" id="IPR018076">
    <property type="entry name" value="T2SS_GspF_dom"/>
</dbReference>
<dbReference type="EMBL" id="SIHI01000017">
    <property type="protein sequence ID" value="TWT49883.1"/>
    <property type="molecule type" value="Genomic_DNA"/>
</dbReference>
<organism evidence="14 15">
    <name type="scientific">Thalassoglobus neptunius</name>
    <dbReference type="NCBI Taxonomy" id="1938619"/>
    <lineage>
        <taxon>Bacteria</taxon>
        <taxon>Pseudomonadati</taxon>
        <taxon>Planctomycetota</taxon>
        <taxon>Planctomycetia</taxon>
        <taxon>Planctomycetales</taxon>
        <taxon>Planctomycetaceae</taxon>
        <taxon>Thalassoglobus</taxon>
    </lineage>
</organism>
<dbReference type="InterPro" id="IPR001992">
    <property type="entry name" value="T2SS_GspF/T4SS_PilC_CS"/>
</dbReference>
<evidence type="ECO:0000256" key="3">
    <source>
        <dbReference type="ARBA" id="ARBA00005745"/>
    </source>
</evidence>
<keyword evidence="6" id="KW-0997">Cell inner membrane</keyword>
<evidence type="ECO:0000256" key="7">
    <source>
        <dbReference type="ARBA" id="ARBA00022692"/>
    </source>
</evidence>
<dbReference type="PANTHER" id="PTHR30012">
    <property type="entry name" value="GENERAL SECRETION PATHWAY PROTEIN"/>
    <property type="match status" value="1"/>
</dbReference>
<dbReference type="GO" id="GO:0009306">
    <property type="term" value="P:protein secretion"/>
    <property type="evidence" value="ECO:0007669"/>
    <property type="project" value="InterPro"/>
</dbReference>
<feature type="transmembrane region" description="Helical" evidence="12">
    <location>
        <begin position="391"/>
        <end position="412"/>
    </location>
</feature>
<keyword evidence="9 12" id="KW-0472">Membrane</keyword>
<keyword evidence="4 11" id="KW-0813">Transport</keyword>
<accession>A0A5C5WIN1</accession>
<feature type="domain" description="Type II secretion system protein GspF" evidence="13">
    <location>
        <begin position="83"/>
        <end position="206"/>
    </location>
</feature>
<evidence type="ECO:0000256" key="1">
    <source>
        <dbReference type="ARBA" id="ARBA00002684"/>
    </source>
</evidence>
<protein>
    <recommendedName>
        <fullName evidence="10">General secretion pathway protein F</fullName>
    </recommendedName>
</protein>
<dbReference type="Pfam" id="PF00482">
    <property type="entry name" value="T2SSF"/>
    <property type="match status" value="2"/>
</dbReference>
<dbReference type="InterPro" id="IPR003004">
    <property type="entry name" value="GspF/PilC"/>
</dbReference>
<feature type="domain" description="Type II secretion system protein GspF" evidence="13">
    <location>
        <begin position="288"/>
        <end position="410"/>
    </location>
</feature>
<dbReference type="PROSITE" id="PS00874">
    <property type="entry name" value="T2SP_F"/>
    <property type="match status" value="1"/>
</dbReference>
<evidence type="ECO:0000256" key="12">
    <source>
        <dbReference type="SAM" id="Phobius"/>
    </source>
</evidence>
<feature type="transmembrane region" description="Helical" evidence="12">
    <location>
        <begin position="238"/>
        <end position="257"/>
    </location>
</feature>
<reference evidence="14 15" key="1">
    <citation type="submission" date="2019-02" db="EMBL/GenBank/DDBJ databases">
        <title>Deep-cultivation of Planctomycetes and their phenomic and genomic characterization uncovers novel biology.</title>
        <authorList>
            <person name="Wiegand S."/>
            <person name="Jogler M."/>
            <person name="Boedeker C."/>
            <person name="Pinto D."/>
            <person name="Vollmers J."/>
            <person name="Rivas-Marin E."/>
            <person name="Kohn T."/>
            <person name="Peeters S.H."/>
            <person name="Heuer A."/>
            <person name="Rast P."/>
            <person name="Oberbeckmann S."/>
            <person name="Bunk B."/>
            <person name="Jeske O."/>
            <person name="Meyerdierks A."/>
            <person name="Storesund J.E."/>
            <person name="Kallscheuer N."/>
            <person name="Luecker S."/>
            <person name="Lage O.M."/>
            <person name="Pohl T."/>
            <person name="Merkel B.J."/>
            <person name="Hornburger P."/>
            <person name="Mueller R.-W."/>
            <person name="Bruemmer F."/>
            <person name="Labrenz M."/>
            <person name="Spormann A.M."/>
            <person name="Op Den Camp H."/>
            <person name="Overmann J."/>
            <person name="Amann R."/>
            <person name="Jetten M.S.M."/>
            <person name="Mascher T."/>
            <person name="Medema M.H."/>
            <person name="Devos D.P."/>
            <person name="Kaster A.-K."/>
            <person name="Ovreas L."/>
            <person name="Rohde M."/>
            <person name="Galperin M.Y."/>
            <person name="Jogler C."/>
        </authorList>
    </citation>
    <scope>NUCLEOTIDE SEQUENCE [LARGE SCALE GENOMIC DNA]</scope>
    <source>
        <strain evidence="14 15">KOR42</strain>
    </source>
</reference>
<comment type="caution">
    <text evidence="14">The sequence shown here is derived from an EMBL/GenBank/DDBJ whole genome shotgun (WGS) entry which is preliminary data.</text>
</comment>
<dbReference type="PANTHER" id="PTHR30012:SF0">
    <property type="entry name" value="TYPE II SECRETION SYSTEM PROTEIN F-RELATED"/>
    <property type="match status" value="1"/>
</dbReference>
<dbReference type="FunFam" id="1.20.81.30:FF:000001">
    <property type="entry name" value="Type II secretion system protein F"/>
    <property type="match status" value="1"/>
</dbReference>
<evidence type="ECO:0000259" key="13">
    <source>
        <dbReference type="Pfam" id="PF00482"/>
    </source>
</evidence>
<keyword evidence="7 11" id="KW-0812">Transmembrane</keyword>
<dbReference type="GO" id="GO:0005886">
    <property type="term" value="C:plasma membrane"/>
    <property type="evidence" value="ECO:0007669"/>
    <property type="project" value="UniProtKB-SubCell"/>
</dbReference>
<evidence type="ECO:0000256" key="5">
    <source>
        <dbReference type="ARBA" id="ARBA00022475"/>
    </source>
</evidence>
<feature type="transmembrane region" description="Helical" evidence="12">
    <location>
        <begin position="182"/>
        <end position="205"/>
    </location>
</feature>
<gene>
    <name evidence="14" type="primary">gspF_2</name>
    <name evidence="14" type="ORF">KOR42_38350</name>
</gene>
<dbReference type="InterPro" id="IPR042094">
    <property type="entry name" value="T2SS_GspF_sf"/>
</dbReference>
<evidence type="ECO:0000313" key="14">
    <source>
        <dbReference type="EMBL" id="TWT49883.1"/>
    </source>
</evidence>
<dbReference type="PRINTS" id="PR00812">
    <property type="entry name" value="BCTERIALGSPF"/>
</dbReference>
<dbReference type="Gene3D" id="1.20.81.30">
    <property type="entry name" value="Type II secretion system (T2SS), domain F"/>
    <property type="match status" value="2"/>
</dbReference>
<dbReference type="Proteomes" id="UP000317243">
    <property type="component" value="Unassembled WGS sequence"/>
</dbReference>
<evidence type="ECO:0000256" key="2">
    <source>
        <dbReference type="ARBA" id="ARBA00004429"/>
    </source>
</evidence>